<dbReference type="GeneID" id="1444308"/>
<name>A0A832SMG2_PYRHR</name>
<keyword evidence="1" id="KW-0175">Coiled coil</keyword>
<evidence type="ECO:0000313" key="3">
    <source>
        <dbReference type="Proteomes" id="UP000617544"/>
    </source>
</evidence>
<feature type="coiled-coil region" evidence="1">
    <location>
        <begin position="126"/>
        <end position="153"/>
    </location>
</feature>
<reference evidence="2" key="1">
    <citation type="journal article" date="2020" name="bioRxiv">
        <title>A rank-normalized archaeal taxonomy based on genome phylogeny resolves widespread incomplete and uneven classifications.</title>
        <authorList>
            <person name="Rinke C."/>
            <person name="Chuvochina M."/>
            <person name="Mussig A.J."/>
            <person name="Chaumeil P.-A."/>
            <person name="Waite D.W."/>
            <person name="Whitman W.B."/>
            <person name="Parks D.H."/>
            <person name="Hugenholtz P."/>
        </authorList>
    </citation>
    <scope>NUCLEOTIDE SEQUENCE</scope>
    <source>
        <strain evidence="2">UBA8834</strain>
    </source>
</reference>
<feature type="coiled-coil region" evidence="1">
    <location>
        <begin position="55"/>
        <end position="89"/>
    </location>
</feature>
<dbReference type="SUPFAM" id="SSF46689">
    <property type="entry name" value="Homeodomain-like"/>
    <property type="match status" value="1"/>
</dbReference>
<organism evidence="2 3">
    <name type="scientific">Pyrococcus horikoshii</name>
    <dbReference type="NCBI Taxonomy" id="53953"/>
    <lineage>
        <taxon>Archaea</taxon>
        <taxon>Methanobacteriati</taxon>
        <taxon>Methanobacteriota</taxon>
        <taxon>Thermococci</taxon>
        <taxon>Thermococcales</taxon>
        <taxon>Thermococcaceae</taxon>
        <taxon>Pyrococcus</taxon>
    </lineage>
</organism>
<dbReference type="SMR" id="A0A832SMG2"/>
<dbReference type="EMBL" id="DUJN01000004">
    <property type="protein sequence ID" value="HII61002.1"/>
    <property type="molecule type" value="Genomic_DNA"/>
</dbReference>
<protein>
    <submittedName>
        <fullName evidence="2">Uncharacterized protein</fullName>
    </submittedName>
</protein>
<accession>A0A832SMG2</accession>
<comment type="caution">
    <text evidence="2">The sequence shown here is derived from an EMBL/GenBank/DDBJ whole genome shotgun (WGS) entry which is preliminary data.</text>
</comment>
<dbReference type="AlphaFoldDB" id="A0A832SMG2"/>
<dbReference type="RefSeq" id="WP_010884521.1">
    <property type="nucleotide sequence ID" value="NZ_DUJN01000004.1"/>
</dbReference>
<proteinExistence type="predicted"/>
<gene>
    <name evidence="2" type="ORF">HA331_04480</name>
</gene>
<dbReference type="Proteomes" id="UP000617544">
    <property type="component" value="Unassembled WGS sequence"/>
</dbReference>
<sequence>MEKRSKKVKVHREKFERAVELLENGVSPRRVAKELGLSLNQVYSIAEHLDIYLDLRELEEEVTRLRKTRDQLREEIATMLREVTSLIKVLKYFEAVVLADLMELEDLKKTYGALNPRMARMLFSLMEYYARLLEEFEKNRKVLEDKARRLEEIGKI</sequence>
<evidence type="ECO:0000313" key="2">
    <source>
        <dbReference type="EMBL" id="HII61002.1"/>
    </source>
</evidence>
<evidence type="ECO:0000256" key="1">
    <source>
        <dbReference type="SAM" id="Coils"/>
    </source>
</evidence>
<dbReference type="InterPro" id="IPR009057">
    <property type="entry name" value="Homeodomain-like_sf"/>
</dbReference>
<dbReference type="Gene3D" id="1.10.10.60">
    <property type="entry name" value="Homeodomain-like"/>
    <property type="match status" value="1"/>
</dbReference>